<feature type="domain" description="CBS" evidence="10">
    <location>
        <begin position="255"/>
        <end position="312"/>
    </location>
</feature>
<dbReference type="GO" id="GO:0004427">
    <property type="term" value="F:inorganic diphosphate phosphatase activity"/>
    <property type="evidence" value="ECO:0007669"/>
    <property type="project" value="UniProtKB-EC"/>
</dbReference>
<dbReference type="InterPro" id="IPR000644">
    <property type="entry name" value="CBS_dom"/>
</dbReference>
<evidence type="ECO:0000256" key="8">
    <source>
        <dbReference type="ARBA" id="ARBA00047820"/>
    </source>
</evidence>
<reference evidence="11" key="1">
    <citation type="submission" date="2021-01" db="EMBL/GenBank/DDBJ databases">
        <title>Description of Breznakiella homolactica.</title>
        <authorList>
            <person name="Song Y."/>
            <person name="Brune A."/>
        </authorList>
    </citation>
    <scope>NUCLEOTIDE SEQUENCE</scope>
    <source>
        <strain evidence="11">RmG30</strain>
    </source>
</reference>
<dbReference type="GO" id="GO:0005737">
    <property type="term" value="C:cytoplasm"/>
    <property type="evidence" value="ECO:0007669"/>
    <property type="project" value="InterPro"/>
</dbReference>
<evidence type="ECO:0000313" key="12">
    <source>
        <dbReference type="Proteomes" id="UP000595917"/>
    </source>
</evidence>
<name>A0A7T7XMT8_9SPIR</name>
<dbReference type="KEGG" id="bhc:JFL75_20290"/>
<keyword evidence="9" id="KW-0129">CBS domain</keyword>
<keyword evidence="12" id="KW-1185">Reference proteome</keyword>
<dbReference type="AlphaFoldDB" id="A0A7T7XMT8"/>
<protein>
    <recommendedName>
        <fullName evidence="3">inorganic diphosphatase</fullName>
        <ecNumber evidence="3">3.6.1.1</ecNumber>
    </recommendedName>
    <alternativeName>
        <fullName evidence="7">Pyrophosphate phospho-hydrolase</fullName>
    </alternativeName>
</protein>
<dbReference type="NCBIfam" id="NF011443">
    <property type="entry name" value="PRK14869.1-5"/>
    <property type="match status" value="1"/>
</dbReference>
<dbReference type="InterPro" id="IPR001667">
    <property type="entry name" value="DDH_dom"/>
</dbReference>
<evidence type="ECO:0000256" key="2">
    <source>
        <dbReference type="ARBA" id="ARBA00011643"/>
    </source>
</evidence>
<dbReference type="PANTHER" id="PTHR12112:SF22">
    <property type="entry name" value="MANGANESE-DEPENDENT INORGANIC PYROPHOSPHATASE-RELATED"/>
    <property type="match status" value="1"/>
</dbReference>
<dbReference type="SUPFAM" id="SSF75138">
    <property type="entry name" value="HprK N-terminal domain-like"/>
    <property type="match status" value="1"/>
</dbReference>
<dbReference type="RefSeq" id="WP_215626545.1">
    <property type="nucleotide sequence ID" value="NZ_CP067089.2"/>
</dbReference>
<dbReference type="InterPro" id="IPR010766">
    <property type="entry name" value="DRTGG"/>
</dbReference>
<sequence>MEKRIFVIGHRNPDTDSVVSAAAYARLKQALGMANCSAARAGKINPQTEYIFDRFKVPVPEFIPDLIPRVEYYLSDTPVTVPEGVSLWEALEKMQQDSLKVLPIINGDGTYRGMLHYNAFARYILHKINPHKKSGIPTSINLLVNTLRAQPITAFDTEEVKKSHIMVAALADDSFKKHLEAEMPENAMVIVGDRVDIQKYCIERKVRALVITNGNTLDKELTALAEKNRVSVMISPFDTSSTSLLIIYSTPVGSMGDNSAPMIHLNDTIRKIREPLSKAPSRCLPVGDDDGRFAGVIFEADLLKEPNIEIIMVDHNEPSQAVEGIEHYKILEVIDHHRLGNLSTRYPITFINKVVGATATIITGLYRELRIPLDRPTASILLCGILADTLVLQSATVTDEDHEAAEYLASITGLEIKTLGQELLTIASKINARPAAELIHMDMKQYAEQGAEFTVSQIETDTPDDLVARKDEILAELESARKSRQRLFSALMVTDVTELTSLLFIEGKKSFISRISFPKMEEGVYILKDIVSRKKQLLPLLSELAEKAIME</sequence>
<dbReference type="InterPro" id="IPR046342">
    <property type="entry name" value="CBS_dom_sf"/>
</dbReference>
<dbReference type="SUPFAM" id="SSF54631">
    <property type="entry name" value="CBS-domain pair"/>
    <property type="match status" value="1"/>
</dbReference>
<evidence type="ECO:0000256" key="4">
    <source>
        <dbReference type="ARBA" id="ARBA00022723"/>
    </source>
</evidence>
<comment type="cofactor">
    <cofactor evidence="1">
        <name>Mn(2+)</name>
        <dbReference type="ChEBI" id="CHEBI:29035"/>
    </cofactor>
</comment>
<dbReference type="PANTHER" id="PTHR12112">
    <property type="entry name" value="BNIP - RELATED"/>
    <property type="match status" value="1"/>
</dbReference>
<dbReference type="InterPro" id="IPR004097">
    <property type="entry name" value="DHHA2"/>
</dbReference>
<dbReference type="InterPro" id="IPR038222">
    <property type="entry name" value="DHHA2_dom_sf"/>
</dbReference>
<keyword evidence="5 11" id="KW-0378">Hydrolase</keyword>
<organism evidence="11 12">
    <name type="scientific">Breznakiella homolactica</name>
    <dbReference type="NCBI Taxonomy" id="2798577"/>
    <lineage>
        <taxon>Bacteria</taxon>
        <taxon>Pseudomonadati</taxon>
        <taxon>Spirochaetota</taxon>
        <taxon>Spirochaetia</taxon>
        <taxon>Spirochaetales</taxon>
        <taxon>Breznakiellaceae</taxon>
        <taxon>Breznakiella</taxon>
    </lineage>
</organism>
<accession>A0A7T7XMT8</accession>
<dbReference type="InterPro" id="IPR038763">
    <property type="entry name" value="DHH_sf"/>
</dbReference>
<evidence type="ECO:0000256" key="6">
    <source>
        <dbReference type="ARBA" id="ARBA00023211"/>
    </source>
</evidence>
<dbReference type="Pfam" id="PF00571">
    <property type="entry name" value="CBS"/>
    <property type="match status" value="2"/>
</dbReference>
<keyword evidence="6" id="KW-0464">Manganese</keyword>
<dbReference type="SMART" id="SM01131">
    <property type="entry name" value="DHHA2"/>
    <property type="match status" value="1"/>
</dbReference>
<dbReference type="GO" id="GO:0046872">
    <property type="term" value="F:metal ion binding"/>
    <property type="evidence" value="ECO:0007669"/>
    <property type="project" value="UniProtKB-KW"/>
</dbReference>
<comment type="subunit">
    <text evidence="2">Homohexamer.</text>
</comment>
<dbReference type="SUPFAM" id="SSF64182">
    <property type="entry name" value="DHH phosphoesterases"/>
    <property type="match status" value="1"/>
</dbReference>
<dbReference type="Gene3D" id="3.40.1390.20">
    <property type="entry name" value="HprK N-terminal domain-like"/>
    <property type="match status" value="1"/>
</dbReference>
<evidence type="ECO:0000256" key="7">
    <source>
        <dbReference type="ARBA" id="ARBA00032535"/>
    </source>
</evidence>
<comment type="catalytic activity">
    <reaction evidence="8">
        <text>diphosphate + H2O = 2 phosphate + H(+)</text>
        <dbReference type="Rhea" id="RHEA:24576"/>
        <dbReference type="ChEBI" id="CHEBI:15377"/>
        <dbReference type="ChEBI" id="CHEBI:15378"/>
        <dbReference type="ChEBI" id="CHEBI:33019"/>
        <dbReference type="ChEBI" id="CHEBI:43474"/>
        <dbReference type="EC" id="3.6.1.1"/>
    </reaction>
</comment>
<dbReference type="NCBIfam" id="NF011442">
    <property type="entry name" value="PRK14869.1-4"/>
    <property type="match status" value="1"/>
</dbReference>
<dbReference type="Gene3D" id="3.10.310.20">
    <property type="entry name" value="DHHA2 domain"/>
    <property type="match status" value="1"/>
</dbReference>
<evidence type="ECO:0000256" key="1">
    <source>
        <dbReference type="ARBA" id="ARBA00001936"/>
    </source>
</evidence>
<dbReference type="Proteomes" id="UP000595917">
    <property type="component" value="Chromosome"/>
</dbReference>
<dbReference type="Gene3D" id="3.90.1640.10">
    <property type="entry name" value="inorganic pyrophosphatase (n-terminal core)"/>
    <property type="match status" value="2"/>
</dbReference>
<proteinExistence type="predicted"/>
<keyword evidence="4" id="KW-0479">Metal-binding</keyword>
<evidence type="ECO:0000256" key="9">
    <source>
        <dbReference type="PROSITE-ProRule" id="PRU00703"/>
    </source>
</evidence>
<evidence type="ECO:0000256" key="3">
    <source>
        <dbReference type="ARBA" id="ARBA00012146"/>
    </source>
</evidence>
<feature type="domain" description="CBS" evidence="10">
    <location>
        <begin position="74"/>
        <end position="134"/>
    </location>
</feature>
<dbReference type="InterPro" id="IPR028979">
    <property type="entry name" value="Ser_kin/Pase_Hpr-like_N_sf"/>
</dbReference>
<evidence type="ECO:0000256" key="5">
    <source>
        <dbReference type="ARBA" id="ARBA00022801"/>
    </source>
</evidence>
<evidence type="ECO:0000313" key="11">
    <source>
        <dbReference type="EMBL" id="QQO09239.1"/>
    </source>
</evidence>
<dbReference type="Pfam" id="PF02833">
    <property type="entry name" value="DHHA2"/>
    <property type="match status" value="1"/>
</dbReference>
<dbReference type="EMBL" id="CP067089">
    <property type="protein sequence ID" value="QQO09239.1"/>
    <property type="molecule type" value="Genomic_DNA"/>
</dbReference>
<dbReference type="Pfam" id="PF07085">
    <property type="entry name" value="DRTGG"/>
    <property type="match status" value="1"/>
</dbReference>
<dbReference type="Pfam" id="PF01368">
    <property type="entry name" value="DHH"/>
    <property type="match status" value="1"/>
</dbReference>
<gene>
    <name evidence="11" type="ORF">JFL75_20290</name>
</gene>
<evidence type="ECO:0000259" key="10">
    <source>
        <dbReference type="PROSITE" id="PS51371"/>
    </source>
</evidence>
<dbReference type="EC" id="3.6.1.1" evidence="3"/>
<dbReference type="PROSITE" id="PS51371">
    <property type="entry name" value="CBS"/>
    <property type="match status" value="2"/>
</dbReference>